<keyword evidence="2" id="KW-1133">Transmembrane helix</keyword>
<dbReference type="InterPro" id="IPR013106">
    <property type="entry name" value="Ig_V-set"/>
</dbReference>
<dbReference type="InterPro" id="IPR036179">
    <property type="entry name" value="Ig-like_dom_sf"/>
</dbReference>
<reference evidence="5" key="1">
    <citation type="submission" date="2025-08" db="UniProtKB">
        <authorList>
            <consortium name="Ensembl"/>
        </authorList>
    </citation>
    <scope>IDENTIFICATION</scope>
</reference>
<sequence>MVHTILLFSMCLWHLVDELESVSVMEGDSVTLHHNLYVSNIQRDDEIEWRFEGTLIARVIVNNSEYYDEKTFKHRLKLGQTGSLTITNTRSADSGLYQLKTIIGNTESIKKINVIVNARPPSPTTTSSSESTTVAASAQQTTPHPPDTVSLIVLISAVAAGSLLIVAAVVLIWICRKCIKTIQQFCCFSMSFTVDKKVKKVVSRLA</sequence>
<evidence type="ECO:0000313" key="5">
    <source>
        <dbReference type="Ensembl" id="ENSCCRP00000158364.1"/>
    </source>
</evidence>
<dbReference type="InterPro" id="IPR013783">
    <property type="entry name" value="Ig-like_fold"/>
</dbReference>
<evidence type="ECO:0000313" key="6">
    <source>
        <dbReference type="Proteomes" id="UP001108240"/>
    </source>
</evidence>
<feature type="compositionally biased region" description="Low complexity" evidence="1">
    <location>
        <begin position="124"/>
        <end position="142"/>
    </location>
</feature>
<keyword evidence="6" id="KW-1185">Reference proteome</keyword>
<feature type="domain" description="Immunoglobulin" evidence="4">
    <location>
        <begin position="19"/>
        <end position="117"/>
    </location>
</feature>
<protein>
    <recommendedName>
        <fullName evidence="4">Immunoglobulin domain-containing protein</fullName>
    </recommendedName>
</protein>
<dbReference type="SMART" id="SM00409">
    <property type="entry name" value="IG"/>
    <property type="match status" value="1"/>
</dbReference>
<dbReference type="Proteomes" id="UP001108240">
    <property type="component" value="Unplaced"/>
</dbReference>
<feature type="chain" id="PRO_5039898453" description="Immunoglobulin domain-containing protein" evidence="3">
    <location>
        <begin position="19"/>
        <end position="206"/>
    </location>
</feature>
<dbReference type="PANTHER" id="PTHR21063:SF4">
    <property type="entry name" value="CD48 ANTIGEN-RELATED"/>
    <property type="match status" value="1"/>
</dbReference>
<name>A0A9J8BKC3_CYPCA</name>
<feature type="region of interest" description="Disordered" evidence="1">
    <location>
        <begin position="120"/>
        <end position="144"/>
    </location>
</feature>
<evidence type="ECO:0000256" key="2">
    <source>
        <dbReference type="SAM" id="Phobius"/>
    </source>
</evidence>
<evidence type="ECO:0000259" key="4">
    <source>
        <dbReference type="SMART" id="SM00409"/>
    </source>
</evidence>
<accession>A0A9J8BKC3</accession>
<evidence type="ECO:0000256" key="3">
    <source>
        <dbReference type="SAM" id="SignalP"/>
    </source>
</evidence>
<reference evidence="5" key="2">
    <citation type="submission" date="2025-09" db="UniProtKB">
        <authorList>
            <consortium name="Ensembl"/>
        </authorList>
    </citation>
    <scope>IDENTIFICATION</scope>
</reference>
<dbReference type="PANTHER" id="PTHR21063">
    <property type="entry name" value="LFA-3"/>
    <property type="match status" value="1"/>
</dbReference>
<keyword evidence="2" id="KW-0472">Membrane</keyword>
<dbReference type="Pfam" id="PF07686">
    <property type="entry name" value="V-set"/>
    <property type="match status" value="1"/>
</dbReference>
<dbReference type="SUPFAM" id="SSF48726">
    <property type="entry name" value="Immunoglobulin"/>
    <property type="match status" value="1"/>
</dbReference>
<feature type="signal peptide" evidence="3">
    <location>
        <begin position="1"/>
        <end position="18"/>
    </location>
</feature>
<keyword evidence="3" id="KW-0732">Signal</keyword>
<feature type="transmembrane region" description="Helical" evidence="2">
    <location>
        <begin position="149"/>
        <end position="174"/>
    </location>
</feature>
<proteinExistence type="predicted"/>
<dbReference type="Gene3D" id="2.60.40.10">
    <property type="entry name" value="Immunoglobulins"/>
    <property type="match status" value="1"/>
</dbReference>
<organism evidence="5 6">
    <name type="scientific">Cyprinus carpio carpio</name>
    <dbReference type="NCBI Taxonomy" id="630221"/>
    <lineage>
        <taxon>Eukaryota</taxon>
        <taxon>Metazoa</taxon>
        <taxon>Chordata</taxon>
        <taxon>Craniata</taxon>
        <taxon>Vertebrata</taxon>
        <taxon>Euteleostomi</taxon>
        <taxon>Actinopterygii</taxon>
        <taxon>Neopterygii</taxon>
        <taxon>Teleostei</taxon>
        <taxon>Ostariophysi</taxon>
        <taxon>Cypriniformes</taxon>
        <taxon>Cyprinidae</taxon>
        <taxon>Cyprininae</taxon>
        <taxon>Cyprinus</taxon>
    </lineage>
</organism>
<dbReference type="Ensembl" id="ENSCCRT00000109306.1">
    <property type="protein sequence ID" value="ENSCCRP00000158364.1"/>
    <property type="gene ID" value="ENSCCRG00000061620.1"/>
</dbReference>
<evidence type="ECO:0000256" key="1">
    <source>
        <dbReference type="SAM" id="MobiDB-lite"/>
    </source>
</evidence>
<keyword evidence="2" id="KW-0812">Transmembrane</keyword>
<dbReference type="AlphaFoldDB" id="A0A9J8BKC3"/>
<dbReference type="GeneTree" id="ENSGT01050000244806"/>
<dbReference type="InterPro" id="IPR003599">
    <property type="entry name" value="Ig_sub"/>
</dbReference>